<keyword evidence="6" id="KW-0378">Hydrolase</keyword>
<keyword evidence="5" id="KW-0949">S-adenosyl-L-methionine</keyword>
<evidence type="ECO:0000259" key="10">
    <source>
        <dbReference type="PROSITE" id="PS50113"/>
    </source>
</evidence>
<dbReference type="Gene3D" id="1.20.5.170">
    <property type="match status" value="1"/>
</dbReference>
<accession>A0A7M3MH22</accession>
<dbReference type="PANTHER" id="PTHR24422">
    <property type="entry name" value="CHEMOTAXIS PROTEIN METHYLTRANSFERASE"/>
    <property type="match status" value="1"/>
</dbReference>
<protein>
    <recommendedName>
        <fullName evidence="2">protein-glutamate O-methyltransferase</fullName>
        <ecNumber evidence="2">2.1.1.80</ecNumber>
    </recommendedName>
</protein>
<dbReference type="SMART" id="SM00091">
    <property type="entry name" value="PAS"/>
    <property type="match status" value="2"/>
</dbReference>
<keyword evidence="6" id="KW-0145">Chemotaxis</keyword>
<evidence type="ECO:0000256" key="2">
    <source>
        <dbReference type="ARBA" id="ARBA00012534"/>
    </source>
</evidence>
<dbReference type="InterPro" id="IPR000014">
    <property type="entry name" value="PAS"/>
</dbReference>
<dbReference type="GO" id="GO:0005737">
    <property type="term" value="C:cytoplasm"/>
    <property type="evidence" value="ECO:0007669"/>
    <property type="project" value="InterPro"/>
</dbReference>
<feature type="domain" description="CheR-type methyltransferase" evidence="12">
    <location>
        <begin position="251"/>
        <end position="502"/>
    </location>
</feature>
<dbReference type="PROSITE" id="PS50123">
    <property type="entry name" value="CHER"/>
    <property type="match status" value="1"/>
</dbReference>
<keyword evidence="4" id="KW-0808">Transferase</keyword>
<dbReference type="SUPFAM" id="SSF47757">
    <property type="entry name" value="Chemotaxis receptor methyltransferase CheR, N-terminal domain"/>
    <property type="match status" value="1"/>
</dbReference>
<evidence type="ECO:0000259" key="11">
    <source>
        <dbReference type="PROSITE" id="PS50122"/>
    </source>
</evidence>
<name>A0A7M3MH22_9BACT</name>
<feature type="compositionally biased region" description="Basic and acidic residues" evidence="8">
    <location>
        <begin position="1"/>
        <end position="27"/>
    </location>
</feature>
<evidence type="ECO:0000256" key="1">
    <source>
        <dbReference type="ARBA" id="ARBA00001541"/>
    </source>
</evidence>
<dbReference type="EMBL" id="QMIE01000003">
    <property type="protein sequence ID" value="TVM18702.1"/>
    <property type="molecule type" value="Genomic_DNA"/>
</dbReference>
<dbReference type="GO" id="GO:0008984">
    <property type="term" value="F:protein-glutamate methylesterase activity"/>
    <property type="evidence" value="ECO:0007669"/>
    <property type="project" value="InterPro"/>
</dbReference>
<dbReference type="Gene3D" id="3.40.50.150">
    <property type="entry name" value="Vaccinia Virus protein VP39"/>
    <property type="match status" value="1"/>
</dbReference>
<dbReference type="PROSITE" id="PS50122">
    <property type="entry name" value="CHEB"/>
    <property type="match status" value="1"/>
</dbReference>
<dbReference type="CDD" id="cd00130">
    <property type="entry name" value="PAS"/>
    <property type="match status" value="2"/>
</dbReference>
<dbReference type="Pfam" id="PF01339">
    <property type="entry name" value="CheB_methylest"/>
    <property type="match status" value="1"/>
</dbReference>
<feature type="coiled-coil region" evidence="7">
    <location>
        <begin position="693"/>
        <end position="787"/>
    </location>
</feature>
<dbReference type="InterPro" id="IPR050903">
    <property type="entry name" value="Bact_Chemotaxis_MeTrfase"/>
</dbReference>
<evidence type="ECO:0000259" key="12">
    <source>
        <dbReference type="PROSITE" id="PS50123"/>
    </source>
</evidence>
<evidence type="ECO:0000313" key="13">
    <source>
        <dbReference type="EMBL" id="TVM18702.1"/>
    </source>
</evidence>
<evidence type="ECO:0000256" key="3">
    <source>
        <dbReference type="ARBA" id="ARBA00022603"/>
    </source>
</evidence>
<dbReference type="PRINTS" id="PR00996">
    <property type="entry name" value="CHERMTFRASE"/>
</dbReference>
<comment type="caution">
    <text evidence="13">The sequence shown here is derived from an EMBL/GenBank/DDBJ whole genome shotgun (WGS) entry which is preliminary data.</text>
</comment>
<dbReference type="Pfam" id="PF13596">
    <property type="entry name" value="PAS_10"/>
    <property type="match status" value="1"/>
</dbReference>
<feature type="active site" evidence="6">
    <location>
        <position position="71"/>
    </location>
</feature>
<dbReference type="GO" id="GO:0032259">
    <property type="term" value="P:methylation"/>
    <property type="evidence" value="ECO:0007669"/>
    <property type="project" value="UniProtKB-KW"/>
</dbReference>
<dbReference type="InterPro" id="IPR022641">
    <property type="entry name" value="CheR_N"/>
</dbReference>
<feature type="domain" description="PAS" evidence="9">
    <location>
        <begin position="901"/>
        <end position="953"/>
    </location>
</feature>
<dbReference type="SUPFAM" id="SSF53335">
    <property type="entry name" value="S-adenosyl-L-methionine-dependent methyltransferases"/>
    <property type="match status" value="1"/>
</dbReference>
<reference evidence="13 14" key="1">
    <citation type="submission" date="2018-06" db="EMBL/GenBank/DDBJ databases">
        <title>Complete genome of Desulfovibrio indonesiensis P37SLT.</title>
        <authorList>
            <person name="Crispim J.S."/>
            <person name="Vidigal P.M.P."/>
            <person name="Silva L.C.F."/>
            <person name="Laguardia C.N."/>
            <person name="Araujo L.C."/>
            <person name="Dias R.S."/>
            <person name="Sousa M.P."/>
            <person name="Paula S.O."/>
            <person name="Silva C."/>
        </authorList>
    </citation>
    <scope>NUCLEOTIDE SEQUENCE [LARGE SCALE GENOMIC DNA]</scope>
    <source>
        <strain evidence="13 14">P37SLT</strain>
    </source>
</reference>
<dbReference type="EC" id="2.1.1.80" evidence="2"/>
<evidence type="ECO:0000256" key="5">
    <source>
        <dbReference type="ARBA" id="ARBA00022691"/>
    </source>
</evidence>
<dbReference type="SUPFAM" id="SSF52738">
    <property type="entry name" value="Methylesterase CheB, C-terminal domain"/>
    <property type="match status" value="1"/>
</dbReference>
<dbReference type="CDD" id="cd16434">
    <property type="entry name" value="CheB-CheR_fusion"/>
    <property type="match status" value="1"/>
</dbReference>
<dbReference type="PROSITE" id="PS50112">
    <property type="entry name" value="PAS"/>
    <property type="match status" value="1"/>
</dbReference>
<dbReference type="OrthoDB" id="9786165at2"/>
<feature type="active site" evidence="6">
    <location>
        <position position="98"/>
    </location>
</feature>
<evidence type="ECO:0000313" key="14">
    <source>
        <dbReference type="Proteomes" id="UP000448292"/>
    </source>
</evidence>
<comment type="catalytic activity">
    <reaction evidence="1">
        <text>L-glutamyl-[protein] + S-adenosyl-L-methionine = [protein]-L-glutamate 5-O-methyl ester + S-adenosyl-L-homocysteine</text>
        <dbReference type="Rhea" id="RHEA:24452"/>
        <dbReference type="Rhea" id="RHEA-COMP:10208"/>
        <dbReference type="Rhea" id="RHEA-COMP:10311"/>
        <dbReference type="ChEBI" id="CHEBI:29973"/>
        <dbReference type="ChEBI" id="CHEBI:57856"/>
        <dbReference type="ChEBI" id="CHEBI:59789"/>
        <dbReference type="ChEBI" id="CHEBI:82795"/>
        <dbReference type="EC" id="2.1.1.80"/>
    </reaction>
</comment>
<dbReference type="GO" id="GO:0008983">
    <property type="term" value="F:protein-glutamate O-methyltransferase activity"/>
    <property type="evidence" value="ECO:0007669"/>
    <property type="project" value="UniProtKB-EC"/>
</dbReference>
<feature type="active site" evidence="6">
    <location>
        <position position="188"/>
    </location>
</feature>
<sequence length="1025" mass="115564">MADRKKQDEAQKKTAQEQEERQPEKADAGGGSSGEVEKERTSKPQSGSSPRVQSKHMGQASSLLLVGIGASAGGLDPIFQVVEQLDPDDPGAYFVVQHQAMQTGEDLLSSLLSKRSECDVKLARQDMTVEPGVIYVAPPDKLLSFHNMRLRLDDKPVRNKPIDHLLRSLADTAGERSMAVILSGSDTDGTLGARAVMESGGVVIAQEPETAEYTTMPQSIIDNNLADLMLPPDNIAEYIQEFAQKLGSRDSAENTVDLPQKLREELLEEVKDRAGHDFTDYKENTINRRIRRRMDFNKIERPKDYVAFVKARPDEAQELFKDMLISVTNFFRDPACFEALKQALVKDYLPRKNSNEFRAWVPGCATGEEAYTLAIILAEAMAEADVHCEVSIYATDVDAQAIASARKGVFPENIESDVSEQRLRRFFTHQNNQYKIKQKIRDMLIFAEQNVRQDPPFYRLDAIVCRNLLMYFKPEAQQKVLSHFCYALKRNGLLMLGTSESVGQYNDCLRSLDSHCRLYAAKRGIEDNSRDFGGHSSRIFSMTGIRGGRQERSRPEDIGEDGGIRSMERILLKLATPPSAIVNRQGDIHYLHGRTGKLLEPAQGKPDANILRMAREGLRMDLATLLSECAHSQQVQRRRNVRVRTNGDEEFFDIAIHPVNSDQFETPMFLIEFRESDEPSEGALELPDMDGVAETVKRRIAILESEVQECRDSMRIMTEEYEAANEELKSSNEELQSTNEELKSTVEELETAKEEVQSINEEQATLNDELQSKNSELQRISSDLDNLLVSTEIATLFLNADLEIRRYTPAMTELMSLRESDVGRPVTDIAMKLDYADLSRDAARVQETLKPIARELESDNNTWLQMRIRPYRTTDNRIDGVVVTFNDITQLKRSERTSRSAQSLAESIIEISSAPILVLDENLVIQSTNRAFLDIFGVTEKRTLGKRISEVAHGRLDVPALTNALGRLVKEKEVLRNHAVEAEVEPSRRVRLFINAKYVPFSTMEGEARRILMSIADIKPLNEEG</sequence>
<dbReference type="InterPro" id="IPR035909">
    <property type="entry name" value="CheB_C"/>
</dbReference>
<dbReference type="GO" id="GO:0000156">
    <property type="term" value="F:phosphorelay response regulator activity"/>
    <property type="evidence" value="ECO:0007669"/>
    <property type="project" value="InterPro"/>
</dbReference>
<evidence type="ECO:0000259" key="9">
    <source>
        <dbReference type="PROSITE" id="PS50112"/>
    </source>
</evidence>
<dbReference type="Gene3D" id="1.10.155.10">
    <property type="entry name" value="Chemotaxis receptor methyltransferase CheR, N-terminal domain"/>
    <property type="match status" value="1"/>
</dbReference>
<gene>
    <name evidence="13" type="ORF">DPQ33_04295</name>
</gene>
<feature type="domain" description="PAC" evidence="10">
    <location>
        <begin position="846"/>
        <end position="900"/>
    </location>
</feature>
<dbReference type="RefSeq" id="WP_144301958.1">
    <property type="nucleotide sequence ID" value="NZ_QMIE01000003.1"/>
</dbReference>
<keyword evidence="7" id="KW-0175">Coiled coil</keyword>
<evidence type="ECO:0000256" key="4">
    <source>
        <dbReference type="ARBA" id="ARBA00022679"/>
    </source>
</evidence>
<dbReference type="Pfam" id="PF01739">
    <property type="entry name" value="CheR"/>
    <property type="match status" value="1"/>
</dbReference>
<organism evidence="13 14">
    <name type="scientific">Oceanidesulfovibrio indonesiensis</name>
    <dbReference type="NCBI Taxonomy" id="54767"/>
    <lineage>
        <taxon>Bacteria</taxon>
        <taxon>Pseudomonadati</taxon>
        <taxon>Thermodesulfobacteriota</taxon>
        <taxon>Desulfovibrionia</taxon>
        <taxon>Desulfovibrionales</taxon>
        <taxon>Desulfovibrionaceae</taxon>
        <taxon>Oceanidesulfovibrio</taxon>
    </lineage>
</organism>
<dbReference type="Proteomes" id="UP000448292">
    <property type="component" value="Unassembled WGS sequence"/>
</dbReference>
<feature type="compositionally biased region" description="Polar residues" evidence="8">
    <location>
        <begin position="43"/>
        <end position="52"/>
    </location>
</feature>
<dbReference type="PANTHER" id="PTHR24422:SF27">
    <property type="entry name" value="PROTEIN-GLUTAMATE O-METHYLTRANSFERASE"/>
    <property type="match status" value="1"/>
</dbReference>
<dbReference type="InterPro" id="IPR013656">
    <property type="entry name" value="PAS_4"/>
</dbReference>
<dbReference type="SUPFAM" id="SSF55785">
    <property type="entry name" value="PYP-like sensor domain (PAS domain)"/>
    <property type="match status" value="2"/>
</dbReference>
<dbReference type="InterPro" id="IPR035965">
    <property type="entry name" value="PAS-like_dom_sf"/>
</dbReference>
<dbReference type="InterPro" id="IPR029063">
    <property type="entry name" value="SAM-dependent_MTases_sf"/>
</dbReference>
<dbReference type="InterPro" id="IPR000673">
    <property type="entry name" value="Sig_transdc_resp-reg_Me-estase"/>
</dbReference>
<dbReference type="InterPro" id="IPR036804">
    <property type="entry name" value="CheR_N_sf"/>
</dbReference>
<dbReference type="Pfam" id="PF08448">
    <property type="entry name" value="PAS_4"/>
    <property type="match status" value="1"/>
</dbReference>
<evidence type="ECO:0000256" key="8">
    <source>
        <dbReference type="SAM" id="MobiDB-lite"/>
    </source>
</evidence>
<keyword evidence="3" id="KW-0489">Methyltransferase</keyword>
<dbReference type="InterPro" id="IPR000700">
    <property type="entry name" value="PAS-assoc_C"/>
</dbReference>
<dbReference type="SMART" id="SM00138">
    <property type="entry name" value="MeTrc"/>
    <property type="match status" value="1"/>
</dbReference>
<feature type="region of interest" description="Disordered" evidence="8">
    <location>
        <begin position="1"/>
        <end position="56"/>
    </location>
</feature>
<dbReference type="NCBIfam" id="TIGR00229">
    <property type="entry name" value="sensory_box"/>
    <property type="match status" value="1"/>
</dbReference>
<dbReference type="PROSITE" id="PS50113">
    <property type="entry name" value="PAC"/>
    <property type="match status" value="1"/>
</dbReference>
<dbReference type="SUPFAM" id="SSF57997">
    <property type="entry name" value="Tropomyosin"/>
    <property type="match status" value="1"/>
</dbReference>
<dbReference type="AlphaFoldDB" id="A0A7M3MH22"/>
<dbReference type="InterPro" id="IPR022642">
    <property type="entry name" value="CheR_C"/>
</dbReference>
<dbReference type="InterPro" id="IPR000780">
    <property type="entry name" value="CheR_MeTrfase"/>
</dbReference>
<feature type="domain" description="CheB-type methylesterase" evidence="11">
    <location>
        <begin position="59"/>
        <end position="246"/>
    </location>
</feature>
<proteinExistence type="predicted"/>
<keyword evidence="14" id="KW-1185">Reference proteome</keyword>
<dbReference type="Gene3D" id="3.30.450.20">
    <property type="entry name" value="PAS domain"/>
    <property type="match status" value="2"/>
</dbReference>
<dbReference type="Gene3D" id="3.40.50.180">
    <property type="entry name" value="Methylesterase CheB, C-terminal domain"/>
    <property type="match status" value="1"/>
</dbReference>
<evidence type="ECO:0000256" key="7">
    <source>
        <dbReference type="SAM" id="Coils"/>
    </source>
</evidence>
<dbReference type="GO" id="GO:0006935">
    <property type="term" value="P:chemotaxis"/>
    <property type="evidence" value="ECO:0007669"/>
    <property type="project" value="UniProtKB-UniRule"/>
</dbReference>
<evidence type="ECO:0000256" key="6">
    <source>
        <dbReference type="PROSITE-ProRule" id="PRU00050"/>
    </source>
</evidence>
<dbReference type="Pfam" id="PF03705">
    <property type="entry name" value="CheR_N"/>
    <property type="match status" value="1"/>
</dbReference>